<accession>B9HDK1</accession>
<keyword evidence="1" id="KW-1133">Transmembrane helix</keyword>
<evidence type="ECO:0000313" key="2">
    <source>
        <dbReference type="EMBL" id="PNT30960.1"/>
    </source>
</evidence>
<keyword evidence="1" id="KW-0472">Membrane</keyword>
<proteinExistence type="predicted"/>
<evidence type="ECO:0000313" key="3">
    <source>
        <dbReference type="Proteomes" id="UP000006729"/>
    </source>
</evidence>
<feature type="transmembrane region" description="Helical" evidence="1">
    <location>
        <begin position="84"/>
        <end position="104"/>
    </location>
</feature>
<dbReference type="HOGENOM" id="CLU_2201566_0_0_1"/>
<dbReference type="STRING" id="3694.B9HDK1"/>
<dbReference type="InterPro" id="IPR036259">
    <property type="entry name" value="MFS_trans_sf"/>
</dbReference>
<feature type="transmembrane region" description="Helical" evidence="1">
    <location>
        <begin position="45"/>
        <end position="64"/>
    </location>
</feature>
<protein>
    <recommendedName>
        <fullName evidence="4">Major facilitator superfamily (MFS) profile domain-containing protein</fullName>
    </recommendedName>
</protein>
<evidence type="ECO:0008006" key="4">
    <source>
        <dbReference type="Google" id="ProtNLM"/>
    </source>
</evidence>
<dbReference type="EMBL" id="CM009295">
    <property type="protein sequence ID" value="PNT30960.1"/>
    <property type="molecule type" value="Genomic_DNA"/>
</dbReference>
<sequence>MVASLVKIISVFFGWLKERLGRRILYLPCATLAVNSSYRHAWDCIMVWMMFVRFWLGFGTGYGYPLPATLTATGFSPTSCAIPGLMNGTLCPVVIVTAVSKMFFNLTD</sequence>
<dbReference type="InParanoid" id="B9HDK1"/>
<evidence type="ECO:0000256" key="1">
    <source>
        <dbReference type="SAM" id="Phobius"/>
    </source>
</evidence>
<organism evidence="2 3">
    <name type="scientific">Populus trichocarpa</name>
    <name type="common">Western balsam poplar</name>
    <name type="synonym">Populus balsamifera subsp. trichocarpa</name>
    <dbReference type="NCBI Taxonomy" id="3694"/>
    <lineage>
        <taxon>Eukaryota</taxon>
        <taxon>Viridiplantae</taxon>
        <taxon>Streptophyta</taxon>
        <taxon>Embryophyta</taxon>
        <taxon>Tracheophyta</taxon>
        <taxon>Spermatophyta</taxon>
        <taxon>Magnoliopsida</taxon>
        <taxon>eudicotyledons</taxon>
        <taxon>Gunneridae</taxon>
        <taxon>Pentapetalae</taxon>
        <taxon>rosids</taxon>
        <taxon>fabids</taxon>
        <taxon>Malpighiales</taxon>
        <taxon>Salicaceae</taxon>
        <taxon>Saliceae</taxon>
        <taxon>Populus</taxon>
    </lineage>
</organism>
<dbReference type="AlphaFoldDB" id="B9HDK1"/>
<gene>
    <name evidence="2" type="ORF">POPTR_006G109800</name>
</gene>
<dbReference type="Gene3D" id="1.20.1250.20">
    <property type="entry name" value="MFS general substrate transporter like domains"/>
    <property type="match status" value="1"/>
</dbReference>
<dbReference type="Proteomes" id="UP000006729">
    <property type="component" value="Chromosome 6"/>
</dbReference>
<name>B9HDK1_POPTR</name>
<keyword evidence="3" id="KW-1185">Reference proteome</keyword>
<reference evidence="2 3" key="1">
    <citation type="journal article" date="2006" name="Science">
        <title>The genome of black cottonwood, Populus trichocarpa (Torr. &amp; Gray).</title>
        <authorList>
            <person name="Tuskan G.A."/>
            <person name="Difazio S."/>
            <person name="Jansson S."/>
            <person name="Bohlmann J."/>
            <person name="Grigoriev I."/>
            <person name="Hellsten U."/>
            <person name="Putnam N."/>
            <person name="Ralph S."/>
            <person name="Rombauts S."/>
            <person name="Salamov A."/>
            <person name="Schein J."/>
            <person name="Sterck L."/>
            <person name="Aerts A."/>
            <person name="Bhalerao R.R."/>
            <person name="Bhalerao R.P."/>
            <person name="Blaudez D."/>
            <person name="Boerjan W."/>
            <person name="Brun A."/>
            <person name="Brunner A."/>
            <person name="Busov V."/>
            <person name="Campbell M."/>
            <person name="Carlson J."/>
            <person name="Chalot M."/>
            <person name="Chapman J."/>
            <person name="Chen G.L."/>
            <person name="Cooper D."/>
            <person name="Coutinho P.M."/>
            <person name="Couturier J."/>
            <person name="Covert S."/>
            <person name="Cronk Q."/>
            <person name="Cunningham R."/>
            <person name="Davis J."/>
            <person name="Degroeve S."/>
            <person name="Dejardin A."/>
            <person name="Depamphilis C."/>
            <person name="Detter J."/>
            <person name="Dirks B."/>
            <person name="Dubchak I."/>
            <person name="Duplessis S."/>
            <person name="Ehlting J."/>
            <person name="Ellis B."/>
            <person name="Gendler K."/>
            <person name="Goodstein D."/>
            <person name="Gribskov M."/>
            <person name="Grimwood J."/>
            <person name="Groover A."/>
            <person name="Gunter L."/>
            <person name="Hamberger B."/>
            <person name="Heinze B."/>
            <person name="Helariutta Y."/>
            <person name="Henrissat B."/>
            <person name="Holligan D."/>
            <person name="Holt R."/>
            <person name="Huang W."/>
            <person name="Islam-Faridi N."/>
            <person name="Jones S."/>
            <person name="Jones-Rhoades M."/>
            <person name="Jorgensen R."/>
            <person name="Joshi C."/>
            <person name="Kangasjarvi J."/>
            <person name="Karlsson J."/>
            <person name="Kelleher C."/>
            <person name="Kirkpatrick R."/>
            <person name="Kirst M."/>
            <person name="Kohler A."/>
            <person name="Kalluri U."/>
            <person name="Larimer F."/>
            <person name="Leebens-Mack J."/>
            <person name="Leple J.C."/>
            <person name="Locascio P."/>
            <person name="Lou Y."/>
            <person name="Lucas S."/>
            <person name="Martin F."/>
            <person name="Montanini B."/>
            <person name="Napoli C."/>
            <person name="Nelson D.R."/>
            <person name="Nelson C."/>
            <person name="Nieminen K."/>
            <person name="Nilsson O."/>
            <person name="Pereda V."/>
            <person name="Peter G."/>
            <person name="Philippe R."/>
            <person name="Pilate G."/>
            <person name="Poliakov A."/>
            <person name="Razumovskaya J."/>
            <person name="Richardson P."/>
            <person name="Rinaldi C."/>
            <person name="Ritland K."/>
            <person name="Rouze P."/>
            <person name="Ryaboy D."/>
            <person name="Schmutz J."/>
            <person name="Schrader J."/>
            <person name="Segerman B."/>
            <person name="Shin H."/>
            <person name="Siddiqui A."/>
            <person name="Sterky F."/>
            <person name="Terry A."/>
            <person name="Tsai C.J."/>
            <person name="Uberbacher E."/>
            <person name="Unneberg P."/>
            <person name="Vahala J."/>
            <person name="Wall K."/>
            <person name="Wessler S."/>
            <person name="Yang G."/>
            <person name="Yin T."/>
            <person name="Douglas C."/>
            <person name="Marra M."/>
            <person name="Sandberg G."/>
            <person name="Van de Peer Y."/>
            <person name="Rokhsar D."/>
        </authorList>
    </citation>
    <scope>NUCLEOTIDE SEQUENCE [LARGE SCALE GENOMIC DNA]</scope>
    <source>
        <strain evidence="3">cv. Nisqually</strain>
    </source>
</reference>
<keyword evidence="1" id="KW-0812">Transmembrane</keyword>
<dbReference type="SUPFAM" id="SSF103473">
    <property type="entry name" value="MFS general substrate transporter"/>
    <property type="match status" value="1"/>
</dbReference>